<accession>A0A2H1VHY8</accession>
<dbReference type="AlphaFoldDB" id="A0A2H1VHY8"/>
<protein>
    <submittedName>
        <fullName evidence="1">SFRICE_022464</fullName>
    </submittedName>
</protein>
<evidence type="ECO:0000313" key="1">
    <source>
        <dbReference type="EMBL" id="SOQ40406.1"/>
    </source>
</evidence>
<sequence length="130" mass="14890">MSTSEAQSSQRHAFYPRNGRQRHAMPLYNKHPLFTICYPPAVHGHFKYHHPSQVRCRPLRVVGESGIASIGKGGNWASGNFTHTTKYNTMRCNETQCNRCFTSFSVRPWYHSGRADPFVPKFGSLTLIQY</sequence>
<organism evidence="1">
    <name type="scientific">Spodoptera frugiperda</name>
    <name type="common">Fall armyworm</name>
    <dbReference type="NCBI Taxonomy" id="7108"/>
    <lineage>
        <taxon>Eukaryota</taxon>
        <taxon>Metazoa</taxon>
        <taxon>Ecdysozoa</taxon>
        <taxon>Arthropoda</taxon>
        <taxon>Hexapoda</taxon>
        <taxon>Insecta</taxon>
        <taxon>Pterygota</taxon>
        <taxon>Neoptera</taxon>
        <taxon>Endopterygota</taxon>
        <taxon>Lepidoptera</taxon>
        <taxon>Glossata</taxon>
        <taxon>Ditrysia</taxon>
        <taxon>Noctuoidea</taxon>
        <taxon>Noctuidae</taxon>
        <taxon>Amphipyrinae</taxon>
        <taxon>Spodoptera</taxon>
    </lineage>
</organism>
<name>A0A2H1VHY8_SPOFR</name>
<dbReference type="EMBL" id="ODYU01002640">
    <property type="protein sequence ID" value="SOQ40406.1"/>
    <property type="molecule type" value="Genomic_DNA"/>
</dbReference>
<proteinExistence type="predicted"/>
<gene>
    <name evidence="1" type="ORF">SFRICE_022464</name>
</gene>
<reference evidence="1" key="1">
    <citation type="submission" date="2016-07" db="EMBL/GenBank/DDBJ databases">
        <authorList>
            <person name="Bretaudeau A."/>
        </authorList>
    </citation>
    <scope>NUCLEOTIDE SEQUENCE</scope>
    <source>
        <strain evidence="1">Rice</strain>
        <tissue evidence="1">Whole body</tissue>
    </source>
</reference>